<dbReference type="Proteomes" id="UP000246018">
    <property type="component" value="Unassembled WGS sequence"/>
</dbReference>
<evidence type="ECO:0000313" key="3">
    <source>
        <dbReference type="EMBL" id="PVG81617.1"/>
    </source>
</evidence>
<feature type="domain" description="Peptidase metallopeptidase" evidence="2">
    <location>
        <begin position="101"/>
        <end position="280"/>
    </location>
</feature>
<dbReference type="InterPro" id="IPR024079">
    <property type="entry name" value="MetalloPept_cat_dom_sf"/>
</dbReference>
<evidence type="ECO:0000313" key="4">
    <source>
        <dbReference type="Proteomes" id="UP000246018"/>
    </source>
</evidence>
<dbReference type="GO" id="GO:0006508">
    <property type="term" value="P:proteolysis"/>
    <property type="evidence" value="ECO:0007669"/>
    <property type="project" value="InterPro"/>
</dbReference>
<feature type="signal peptide" evidence="1">
    <location>
        <begin position="1"/>
        <end position="29"/>
    </location>
</feature>
<dbReference type="OrthoDB" id="5289073at2"/>
<dbReference type="GO" id="GO:0008237">
    <property type="term" value="F:metallopeptidase activity"/>
    <property type="evidence" value="ECO:0007669"/>
    <property type="project" value="InterPro"/>
</dbReference>
<organism evidence="3 4">
    <name type="scientific">Nocardioides gansuensis</name>
    <dbReference type="NCBI Taxonomy" id="2138300"/>
    <lineage>
        <taxon>Bacteria</taxon>
        <taxon>Bacillati</taxon>
        <taxon>Actinomycetota</taxon>
        <taxon>Actinomycetes</taxon>
        <taxon>Propionibacteriales</taxon>
        <taxon>Nocardioidaceae</taxon>
        <taxon>Nocardioides</taxon>
    </lineage>
</organism>
<dbReference type="AlphaFoldDB" id="A0A2T8F7H2"/>
<dbReference type="Gene3D" id="3.40.390.10">
    <property type="entry name" value="Collagenase (Catalytic Domain)"/>
    <property type="match status" value="1"/>
</dbReference>
<dbReference type="SMART" id="SM00235">
    <property type="entry name" value="ZnMc"/>
    <property type="match status" value="1"/>
</dbReference>
<proteinExistence type="predicted"/>
<comment type="caution">
    <text evidence="3">The sequence shown here is derived from an EMBL/GenBank/DDBJ whole genome shotgun (WGS) entry which is preliminary data.</text>
</comment>
<gene>
    <name evidence="3" type="ORF">DDE18_16575</name>
</gene>
<dbReference type="EMBL" id="QDGZ01000007">
    <property type="protein sequence ID" value="PVG81617.1"/>
    <property type="molecule type" value="Genomic_DNA"/>
</dbReference>
<protein>
    <submittedName>
        <fullName evidence="3">Peptidase M16</fullName>
    </submittedName>
</protein>
<dbReference type="InterPro" id="IPR024653">
    <property type="entry name" value="Peptidase_M10/M27/M57"/>
</dbReference>
<keyword evidence="4" id="KW-1185">Reference proteome</keyword>
<dbReference type="GO" id="GO:0008270">
    <property type="term" value="F:zinc ion binding"/>
    <property type="evidence" value="ECO:0007669"/>
    <property type="project" value="InterPro"/>
</dbReference>
<reference evidence="3 4" key="1">
    <citation type="submission" date="2018-04" db="EMBL/GenBank/DDBJ databases">
        <title>Genome of Nocardioides gansuensis WSJ-1.</title>
        <authorList>
            <person name="Wu S."/>
            <person name="Wang G."/>
        </authorList>
    </citation>
    <scope>NUCLEOTIDE SEQUENCE [LARGE SCALE GENOMIC DNA]</scope>
    <source>
        <strain evidence="3 4">WSJ-1</strain>
    </source>
</reference>
<dbReference type="SUPFAM" id="SSF55486">
    <property type="entry name" value="Metalloproteases ('zincins'), catalytic domain"/>
    <property type="match status" value="1"/>
</dbReference>
<name>A0A2T8F7H2_9ACTN</name>
<evidence type="ECO:0000256" key="1">
    <source>
        <dbReference type="SAM" id="SignalP"/>
    </source>
</evidence>
<dbReference type="InterPro" id="IPR006026">
    <property type="entry name" value="Peptidase_Metallo"/>
</dbReference>
<evidence type="ECO:0000259" key="2">
    <source>
        <dbReference type="SMART" id="SM00235"/>
    </source>
</evidence>
<feature type="chain" id="PRO_5039230723" evidence="1">
    <location>
        <begin position="30"/>
        <end position="280"/>
    </location>
</feature>
<keyword evidence="1" id="KW-0732">Signal</keyword>
<accession>A0A2T8F7H2</accession>
<sequence length="280" mass="30317">MHRRLLSARPRALALAGAAVLASSLAAPAAATLSSGDAVPTFREYEAQTYVDTDKQYIVNGDEPVADTGRLRQYYDVLTGNDVHGHKTLEEGLVVNTVFGRDDKWSATQAMNLTYCISDKFGSQKTNVVNAMNAGVALWEQASSKVDYIHVPAADSNCTTRNNAVLFSVEPTSTTQYIARAFFPSTSDRGRNILVNAASLTSSGSWTPGNIMGHELGHTLGFRHEHTRPESGTCFEDNNWRPLTPYDSASIMHYPQCNGTSDDLSMTASDRAGVQALYGA</sequence>
<dbReference type="Pfam" id="PF12388">
    <property type="entry name" value="Peptidase_M57"/>
    <property type="match status" value="1"/>
</dbReference>